<dbReference type="STRING" id="671143.DAMO_0965"/>
<sequence length="50" mass="5613">MCAAAPKRSADLARRTILSTDLPLKVPAVAAFTEYWFMRRLGIRTKVFAT</sequence>
<dbReference type="EMBL" id="FP565575">
    <property type="protein sequence ID" value="CBE68026.1"/>
    <property type="molecule type" value="Genomic_DNA"/>
</dbReference>
<evidence type="ECO:0000313" key="2">
    <source>
        <dbReference type="Proteomes" id="UP000006898"/>
    </source>
</evidence>
<organism evidence="1 2">
    <name type="scientific">Methylomirabilis oxygeniifera</name>
    <dbReference type="NCBI Taxonomy" id="671143"/>
    <lineage>
        <taxon>Bacteria</taxon>
        <taxon>Candidatus Methylomirabilota</taxon>
        <taxon>Candidatus Methylomirabilia</taxon>
        <taxon>Candidatus Methylomirabilales</taxon>
        <taxon>Candidatus Methylomirabilaceae</taxon>
        <taxon>Candidatus Methylomirabilis</taxon>
    </lineage>
</organism>
<protein>
    <submittedName>
        <fullName evidence="1">Uncharacterized protein</fullName>
    </submittedName>
</protein>
<reference evidence="1 2" key="1">
    <citation type="journal article" date="2010" name="Nature">
        <title>Nitrite-driven anaerobic methane oxidation by oxygenic bacteria.</title>
        <authorList>
            <person name="Ettwig K.F."/>
            <person name="Butler M.K."/>
            <person name="Le Paslier D."/>
            <person name="Pelletier E."/>
            <person name="Mangenot S."/>
            <person name="Kuypers M.M.M."/>
            <person name="Schreiber F."/>
            <person name="Dutilh B.E."/>
            <person name="Zedelius J."/>
            <person name="de Beer D."/>
            <person name="Gloerich J."/>
            <person name="Wessels H.J.C.T."/>
            <person name="van Allen T."/>
            <person name="Luesken F."/>
            <person name="Wu M."/>
            <person name="van de Pas-Schoonen K.T."/>
            <person name="Op den Camp H.J.M."/>
            <person name="Janssen-Megens E.M."/>
            <person name="Francoijs K-J."/>
            <person name="Stunnenberg H."/>
            <person name="Weissenbach J."/>
            <person name="Jetten M.S.M."/>
            <person name="Strous M."/>
        </authorList>
    </citation>
    <scope>NUCLEOTIDE SEQUENCE [LARGE SCALE GENOMIC DNA]</scope>
</reference>
<dbReference type="PATRIC" id="fig|671143.5.peg.845"/>
<dbReference type="HOGENOM" id="CLU_3115795_0_0_0"/>
<dbReference type="AlphaFoldDB" id="D5MMS6"/>
<dbReference type="KEGG" id="mox:DAMO_0965"/>
<evidence type="ECO:0000313" key="1">
    <source>
        <dbReference type="EMBL" id="CBE68026.1"/>
    </source>
</evidence>
<proteinExistence type="predicted"/>
<dbReference type="Proteomes" id="UP000006898">
    <property type="component" value="Chromosome"/>
</dbReference>
<name>D5MMS6_METO1</name>
<gene>
    <name evidence="1" type="ORF">DAMO_0965</name>
</gene>
<accession>D5MMS6</accession>